<evidence type="ECO:0000259" key="8">
    <source>
        <dbReference type="PROSITE" id="PS50847"/>
    </source>
</evidence>
<evidence type="ECO:0000313" key="10">
    <source>
        <dbReference type="Proteomes" id="UP000229095"/>
    </source>
</evidence>
<dbReference type="Pfam" id="PF17802">
    <property type="entry name" value="SpaA"/>
    <property type="match status" value="1"/>
</dbReference>
<accession>A0A2M9H7F0</accession>
<dbReference type="Pfam" id="PF00746">
    <property type="entry name" value="Gram_pos_anchor"/>
    <property type="match status" value="1"/>
</dbReference>
<proteinExistence type="predicted"/>
<feature type="domain" description="Gram-positive cocci surface proteins LPxTG" evidence="8">
    <location>
        <begin position="550"/>
        <end position="581"/>
    </location>
</feature>
<dbReference type="AlphaFoldDB" id="A0A2M9H7F0"/>
<name>A0A2M9H7F0_9BIFI</name>
<keyword evidence="6" id="KW-0812">Transmembrane</keyword>
<keyword evidence="4" id="KW-0572">Peptidoglycan-anchor</keyword>
<dbReference type="PROSITE" id="PS50847">
    <property type="entry name" value="GRAM_POS_ANCHORING"/>
    <property type="match status" value="1"/>
</dbReference>
<evidence type="ECO:0000256" key="2">
    <source>
        <dbReference type="ARBA" id="ARBA00022525"/>
    </source>
</evidence>
<keyword evidence="1" id="KW-0134">Cell wall</keyword>
<dbReference type="EMBL" id="PEBI01000004">
    <property type="protein sequence ID" value="PJM72741.1"/>
    <property type="molecule type" value="Genomic_DNA"/>
</dbReference>
<feature type="chain" id="PRO_5014942093" description="Gram-positive cocci surface proteins LPxTG domain-containing protein" evidence="7">
    <location>
        <begin position="33"/>
        <end position="581"/>
    </location>
</feature>
<evidence type="ECO:0000256" key="7">
    <source>
        <dbReference type="SAM" id="SignalP"/>
    </source>
</evidence>
<reference evidence="9 10" key="1">
    <citation type="submission" date="2017-10" db="EMBL/GenBank/DDBJ databases">
        <title>Draft genome sequences of strains TRE 1, TRE 9, TRE H and TRI 7, isolated from tamarins, belonging to four potential novel Bifidobacterium species.</title>
        <authorList>
            <person name="Mattarelli P."/>
            <person name="Modesto M."/>
            <person name="Puglisi E."/>
            <person name="Morelli L."/>
            <person name="Spezio C."/>
            <person name="Bonetti A."/>
            <person name="Sandri C."/>
        </authorList>
    </citation>
    <scope>NUCLEOTIDE SEQUENCE [LARGE SCALE GENOMIC DNA]</scope>
    <source>
        <strain evidence="10">TRE1</strain>
    </source>
</reference>
<sequence length="581" mass="61642">MFHLKKGGLRAVAVAAAVATLGSLGLAAPAMAADATPNGAETNQGSITVKNVQGGATVTAYKVIDVNYKNLGTADNPSYVPTTPQYEWNAAVVQWVKDYDTENGVDYIGDNNAVTDQYAALPSDTSGAPKADGSYSSKIAKFYDKLSAAVGRGEVRLTSSKAVTVGGTADATTVTLDGLEVGGYLVKITNTSGNTEGVGTVADYSYRPVVVTIGFSQEGTGPWTIANAEIDSKRDKATIDKSVNEDTSGHKTGEGEKNTGSDTVGIGSVVTYNVRSDVPVFPKDAIEKNYVIADTMDKALTPNYTNSGSHKFKVYGVDSNGKETPLGEGASNEYYTLTTTDAKDLDGKAATWVLKFDYEKIRQYSKIHVEYTATVNEHAVVASPIKNSVKLQYTNNPYEQDSHRTVPDEVKVYTFGIKVHKVFIENGVEKTDNLPEGAEFAVYKDGASTPLQFVKTADGEYRLAKAGETGTVTSLPVKDGYLKVTGLDDGKYQLEETKAPAGYVKLEGKQDVTITPVKDDASGEYTGAVSAPTDEIGFVSTEVKNTKGMLPQTGSVGMVLMTVAGVLLIAGGVTVLRRRRA</sequence>
<dbReference type="InterPro" id="IPR041033">
    <property type="entry name" value="SpaA_PFL_dom_1"/>
</dbReference>
<evidence type="ECO:0000313" key="9">
    <source>
        <dbReference type="EMBL" id="PJM72741.1"/>
    </source>
</evidence>
<feature type="signal peptide" evidence="7">
    <location>
        <begin position="1"/>
        <end position="32"/>
    </location>
</feature>
<feature type="region of interest" description="Disordered" evidence="5">
    <location>
        <begin position="236"/>
        <end position="262"/>
    </location>
</feature>
<evidence type="ECO:0000256" key="6">
    <source>
        <dbReference type="SAM" id="Phobius"/>
    </source>
</evidence>
<comment type="caution">
    <text evidence="9">The sequence shown here is derived from an EMBL/GenBank/DDBJ whole genome shotgun (WGS) entry which is preliminary data.</text>
</comment>
<evidence type="ECO:0000256" key="3">
    <source>
        <dbReference type="ARBA" id="ARBA00022729"/>
    </source>
</evidence>
<dbReference type="NCBIfam" id="TIGR04226">
    <property type="entry name" value="RrgB_K2N_iso_D2"/>
    <property type="match status" value="1"/>
</dbReference>
<keyword evidence="10" id="KW-1185">Reference proteome</keyword>
<evidence type="ECO:0000256" key="1">
    <source>
        <dbReference type="ARBA" id="ARBA00022512"/>
    </source>
</evidence>
<keyword evidence="6" id="KW-0472">Membrane</keyword>
<dbReference type="GO" id="GO:0005975">
    <property type="term" value="P:carbohydrate metabolic process"/>
    <property type="evidence" value="ECO:0007669"/>
    <property type="project" value="UniProtKB-ARBA"/>
</dbReference>
<dbReference type="InterPro" id="IPR048052">
    <property type="entry name" value="FM1-like"/>
</dbReference>
<dbReference type="InterPro" id="IPR019931">
    <property type="entry name" value="LPXTG_anchor"/>
</dbReference>
<dbReference type="Proteomes" id="UP000229095">
    <property type="component" value="Unassembled WGS sequence"/>
</dbReference>
<feature type="compositionally biased region" description="Basic and acidic residues" evidence="5">
    <location>
        <begin position="236"/>
        <end position="259"/>
    </location>
</feature>
<dbReference type="RefSeq" id="WP_100511527.1">
    <property type="nucleotide sequence ID" value="NZ_PEBI01000004.1"/>
</dbReference>
<keyword evidence="2" id="KW-0964">Secreted</keyword>
<dbReference type="InterPro" id="IPR013783">
    <property type="entry name" value="Ig-like_fold"/>
</dbReference>
<keyword evidence="3 7" id="KW-0732">Signal</keyword>
<dbReference type="Gene3D" id="2.60.40.10">
    <property type="entry name" value="Immunoglobulins"/>
    <property type="match status" value="1"/>
</dbReference>
<evidence type="ECO:0000256" key="4">
    <source>
        <dbReference type="ARBA" id="ARBA00023088"/>
    </source>
</evidence>
<dbReference type="InterPro" id="IPR026466">
    <property type="entry name" value="Fim_isopep_form_D2_dom"/>
</dbReference>
<dbReference type="Pfam" id="PF16569">
    <property type="entry name" value="GramPos_pilinBB"/>
    <property type="match status" value="1"/>
</dbReference>
<evidence type="ECO:0000256" key="5">
    <source>
        <dbReference type="SAM" id="MobiDB-lite"/>
    </source>
</evidence>
<dbReference type="NCBIfam" id="NF033902">
    <property type="entry name" value="iso_D2_wall_anc"/>
    <property type="match status" value="1"/>
</dbReference>
<organism evidence="9 10">
    <name type="scientific">Bifidobacterium primatium</name>
    <dbReference type="NCBI Taxonomy" id="2045438"/>
    <lineage>
        <taxon>Bacteria</taxon>
        <taxon>Bacillati</taxon>
        <taxon>Actinomycetota</taxon>
        <taxon>Actinomycetes</taxon>
        <taxon>Bifidobacteriales</taxon>
        <taxon>Bifidobacteriaceae</taxon>
        <taxon>Bifidobacterium</taxon>
    </lineage>
</organism>
<dbReference type="OrthoDB" id="1819349at2"/>
<gene>
    <name evidence="9" type="ORF">CS006_09280</name>
</gene>
<protein>
    <recommendedName>
        <fullName evidence="8">Gram-positive cocci surface proteins LPxTG domain-containing protein</fullName>
    </recommendedName>
</protein>
<dbReference type="InterPro" id="IPR032334">
    <property type="entry name" value="GramPos_pilinBB"/>
</dbReference>
<dbReference type="NCBIfam" id="TIGR01167">
    <property type="entry name" value="LPXTG_anchor"/>
    <property type="match status" value="1"/>
</dbReference>
<keyword evidence="6" id="KW-1133">Transmembrane helix</keyword>
<dbReference type="Gene3D" id="2.60.40.740">
    <property type="match status" value="1"/>
</dbReference>
<feature type="transmembrane region" description="Helical" evidence="6">
    <location>
        <begin position="556"/>
        <end position="576"/>
    </location>
</feature>